<proteinExistence type="inferred from homology"/>
<evidence type="ECO:0000256" key="3">
    <source>
        <dbReference type="ARBA" id="ARBA00022729"/>
    </source>
</evidence>
<name>A0A0D5CIR8_9MICO</name>
<comment type="similarity">
    <text evidence="2">Belongs to the NlpA lipoprotein family.</text>
</comment>
<reference evidence="8 9" key="1">
    <citation type="journal article" date="2015" name="Genome Announc.">
        <title>Complete Genome Sequence of Clavibacter michiganensis subsp. insidiosus R1-1 Using PacBio Single-Molecule Real-Time Technology.</title>
        <authorList>
            <person name="Lu Y."/>
            <person name="Samac D.A."/>
            <person name="Glazebrook J."/>
            <person name="Ishimaru C.A."/>
        </authorList>
    </citation>
    <scope>NUCLEOTIDE SEQUENCE [LARGE SCALE GENOMIC DNA]</scope>
    <source>
        <strain evidence="8 9">R1-1</strain>
    </source>
</reference>
<keyword evidence="4 7" id="KW-0472">Membrane</keyword>
<dbReference type="EMBL" id="CP011043">
    <property type="protein sequence ID" value="AJW79531.1"/>
    <property type="molecule type" value="Genomic_DNA"/>
</dbReference>
<evidence type="ECO:0000313" key="8">
    <source>
        <dbReference type="EMBL" id="AJW79531.1"/>
    </source>
</evidence>
<feature type="transmembrane region" description="Helical" evidence="7">
    <location>
        <begin position="17"/>
        <end position="41"/>
    </location>
</feature>
<sequence length="310" mass="32276">MTTQAPLIDAPKRRNRLGLIIVAVVVVLAVVAAVLFAVGAFSGGGKAVKIGVVGASDPQWPLFVEAAKEQGIDVEIVDFTEYPQVNPALSEGEIDLDQFQHLVYLAQYNEGAGEDLAPIGATAIYPLGLYSSKHASVADIPQGGTVILPNDESNLARGLLLLQREGLLTLKGGGSSVSTLDDIDQAASKVSVTTVDAALTATSLPDADAVIINNDFVTDAGLTADDAIAQDDPSDPKALAYVNVFAARADDAQNETYLKLAQIFRDTPAVVDAVVENSGGTAIPLQTPADELQSLLTTTEKAVAEKKAAR</sequence>
<accession>A0A0D5CIR8</accession>
<organism evidence="8 9">
    <name type="scientific">Clavibacter michiganensis subsp. insidiosus</name>
    <dbReference type="NCBI Taxonomy" id="33014"/>
    <lineage>
        <taxon>Bacteria</taxon>
        <taxon>Bacillati</taxon>
        <taxon>Actinomycetota</taxon>
        <taxon>Actinomycetes</taxon>
        <taxon>Micrococcales</taxon>
        <taxon>Microbacteriaceae</taxon>
        <taxon>Clavibacter</taxon>
    </lineage>
</organism>
<dbReference type="InterPro" id="IPR004872">
    <property type="entry name" value="Lipoprotein_NlpA"/>
</dbReference>
<dbReference type="GO" id="GO:0016020">
    <property type="term" value="C:membrane"/>
    <property type="evidence" value="ECO:0007669"/>
    <property type="project" value="UniProtKB-SubCell"/>
</dbReference>
<dbReference type="RefSeq" id="WP_045528854.1">
    <property type="nucleotide sequence ID" value="NZ_CP011043.1"/>
</dbReference>
<evidence type="ECO:0000256" key="6">
    <source>
        <dbReference type="ARBA" id="ARBA00023288"/>
    </source>
</evidence>
<gene>
    <name evidence="8" type="ORF">VO01_10640</name>
</gene>
<dbReference type="PANTHER" id="PTHR30429">
    <property type="entry name" value="D-METHIONINE-BINDING LIPOPROTEIN METQ"/>
    <property type="match status" value="1"/>
</dbReference>
<dbReference type="Gene3D" id="3.40.190.10">
    <property type="entry name" value="Periplasmic binding protein-like II"/>
    <property type="match status" value="2"/>
</dbReference>
<dbReference type="SUPFAM" id="SSF53850">
    <property type="entry name" value="Periplasmic binding protein-like II"/>
    <property type="match status" value="1"/>
</dbReference>
<evidence type="ECO:0000256" key="4">
    <source>
        <dbReference type="ARBA" id="ARBA00023136"/>
    </source>
</evidence>
<keyword evidence="7" id="KW-1133">Transmembrane helix</keyword>
<protein>
    <submittedName>
        <fullName evidence="8">Methionine ABC transporter substrate-binding protein</fullName>
    </submittedName>
</protein>
<keyword evidence="3" id="KW-0732">Signal</keyword>
<dbReference type="PANTHER" id="PTHR30429:SF3">
    <property type="entry name" value="LIPOPROTEIN"/>
    <property type="match status" value="1"/>
</dbReference>
<dbReference type="KEGG" id="cmh:VO01_10640"/>
<evidence type="ECO:0000256" key="7">
    <source>
        <dbReference type="SAM" id="Phobius"/>
    </source>
</evidence>
<dbReference type="HOGENOM" id="CLU_067080_1_1_11"/>
<evidence type="ECO:0000256" key="5">
    <source>
        <dbReference type="ARBA" id="ARBA00023139"/>
    </source>
</evidence>
<evidence type="ECO:0000256" key="2">
    <source>
        <dbReference type="ARBA" id="ARBA00008973"/>
    </source>
</evidence>
<keyword evidence="7" id="KW-0812">Transmembrane</keyword>
<dbReference type="OrthoDB" id="9812878at2"/>
<dbReference type="PATRIC" id="fig|33014.5.peg.2201"/>
<evidence type="ECO:0000256" key="1">
    <source>
        <dbReference type="ARBA" id="ARBA00004635"/>
    </source>
</evidence>
<keyword evidence="5" id="KW-0564">Palmitate</keyword>
<keyword evidence="6" id="KW-0449">Lipoprotein</keyword>
<evidence type="ECO:0000313" key="9">
    <source>
        <dbReference type="Proteomes" id="UP000032604"/>
    </source>
</evidence>
<comment type="subcellular location">
    <subcellularLocation>
        <location evidence="1">Membrane</location>
        <topology evidence="1">Lipid-anchor</topology>
    </subcellularLocation>
</comment>
<dbReference type="Proteomes" id="UP000032604">
    <property type="component" value="Chromosome"/>
</dbReference>
<dbReference type="AlphaFoldDB" id="A0A0D5CIR8"/>
<dbReference type="Pfam" id="PF03180">
    <property type="entry name" value="Lipoprotein_9"/>
    <property type="match status" value="1"/>
</dbReference>